<evidence type="ECO:0000313" key="2">
    <source>
        <dbReference type="Proteomes" id="UP001229355"/>
    </source>
</evidence>
<reference evidence="1 2" key="1">
    <citation type="submission" date="2023-03" db="EMBL/GenBank/DDBJ databases">
        <authorList>
            <person name="Kaur S."/>
            <person name="Espinosa-Saiz D."/>
            <person name="Velazquez E."/>
            <person name="Menendez E."/>
            <person name="diCenzo G.C."/>
        </authorList>
    </citation>
    <scope>NUCLEOTIDE SEQUENCE [LARGE SCALE GENOMIC DNA]</scope>
    <source>
        <strain evidence="1 2">LMG 24692</strain>
    </source>
</reference>
<dbReference type="RefSeq" id="WP_280662957.1">
    <property type="nucleotide sequence ID" value="NZ_CP120374.1"/>
</dbReference>
<keyword evidence="2" id="KW-1185">Reference proteome</keyword>
<organism evidence="1 2">
    <name type="scientific">Sinorhizobium garamanticum</name>
    <dbReference type="NCBI Taxonomy" id="680247"/>
    <lineage>
        <taxon>Bacteria</taxon>
        <taxon>Pseudomonadati</taxon>
        <taxon>Pseudomonadota</taxon>
        <taxon>Alphaproteobacteria</taxon>
        <taxon>Hyphomicrobiales</taxon>
        <taxon>Rhizobiaceae</taxon>
        <taxon>Sinorhizobium/Ensifer group</taxon>
        <taxon>Sinorhizobium</taxon>
    </lineage>
</organism>
<sequence>MARLDELKQHLIPGKVYRRADLTRWTASVDRDIRKLLDAGELTKLSGGVYVRPKPTSFGRAPASDHDLVEAFLKDKRFLLLTPNAYNALGVGATQLYNETVVYNRKRHGRFKLGNRVYDFRMKPEFPAVATKEFLLVDLVNSLKRLAEDETQVLERARVVARELDQNALRQAAEDYGGVRAKKFFKDVFAELEAADG</sequence>
<dbReference type="Proteomes" id="UP001229355">
    <property type="component" value="Chromosome 2"/>
</dbReference>
<dbReference type="EMBL" id="CP120374">
    <property type="protein sequence ID" value="WEX90995.1"/>
    <property type="molecule type" value="Genomic_DNA"/>
</dbReference>
<evidence type="ECO:0008006" key="3">
    <source>
        <dbReference type="Google" id="ProtNLM"/>
    </source>
</evidence>
<evidence type="ECO:0000313" key="1">
    <source>
        <dbReference type="EMBL" id="WEX90995.1"/>
    </source>
</evidence>
<name>A0ABY8DJ96_9HYPH</name>
<accession>A0ABY8DJ96</accession>
<protein>
    <recommendedName>
        <fullName evidence="3">Transcriptional regulator, AbiEi antitoxin, Type IV TA system</fullName>
    </recommendedName>
</protein>
<gene>
    <name evidence="1" type="ORF">PZN02_004590</name>
</gene>
<proteinExistence type="predicted"/>